<evidence type="ECO:0000313" key="13">
    <source>
        <dbReference type="EMBL" id="NML97721.1"/>
    </source>
</evidence>
<dbReference type="AlphaFoldDB" id="A0A848I5V0"/>
<feature type="chain" id="PRO_5032461572" evidence="11">
    <location>
        <begin position="24"/>
        <end position="376"/>
    </location>
</feature>
<dbReference type="PANTHER" id="PTHR34501:SF9">
    <property type="entry name" value="MAJOR OUTER MEMBRANE PROTEIN P.IA"/>
    <property type="match status" value="1"/>
</dbReference>
<evidence type="ECO:0000256" key="5">
    <source>
        <dbReference type="ARBA" id="ARBA00022692"/>
    </source>
</evidence>
<evidence type="ECO:0000256" key="2">
    <source>
        <dbReference type="ARBA" id="ARBA00011233"/>
    </source>
</evidence>
<comment type="caution">
    <text evidence="13">The sequence shown here is derived from an EMBL/GenBank/DDBJ whole genome shotgun (WGS) entry which is preliminary data.</text>
</comment>
<dbReference type="RefSeq" id="WP_169484798.1">
    <property type="nucleotide sequence ID" value="NZ_JABBGJ010000006.1"/>
</dbReference>
<protein>
    <submittedName>
        <fullName evidence="13">Porin</fullName>
    </submittedName>
</protein>
<keyword evidence="14" id="KW-1185">Reference proteome</keyword>
<sequence length="376" mass="39588">MRRAIFSALGGMAALTLAVSASAQSSMTLYGVVDNSIQYAHDTGGESHQIKLQSGQMSPSVWGIKGNEDLGGGLSAVVDLESQFDVNNGALANGLLWGRIAYVGLSRNGLGTLTLGRQIDVMQDLVVPVQGNSFLEYFTAPGDVDLSDGSVKVNNAVKWLSPNWAGLQLAAMYGFGNVAGSVGSGQSYEVAANYAAGPLTFAAGYLHSDNGNGDHSTRGTGSATGIFFTPVNSAYSSASKFNIARTGLAYNAGPVTIGGYYSFSEYLPDGFSTFRNSEYYNNGEVFVFWQMTPETSLELGYDYLKSRGDSSATYQQVTLAADYALSKRTDLYASASYGHASGSNGMGAAQAVIADSYADPGTSQQELLIVGIRHKF</sequence>
<dbReference type="SUPFAM" id="SSF56935">
    <property type="entry name" value="Porins"/>
    <property type="match status" value="1"/>
</dbReference>
<feature type="domain" description="Porin" evidence="12">
    <location>
        <begin position="13"/>
        <end position="341"/>
    </location>
</feature>
<gene>
    <name evidence="13" type="ORF">HHL24_07130</name>
</gene>
<dbReference type="CDD" id="cd00342">
    <property type="entry name" value="gram_neg_porins"/>
    <property type="match status" value="1"/>
</dbReference>
<evidence type="ECO:0000313" key="14">
    <source>
        <dbReference type="Proteomes" id="UP000544134"/>
    </source>
</evidence>
<evidence type="ECO:0000256" key="1">
    <source>
        <dbReference type="ARBA" id="ARBA00004571"/>
    </source>
</evidence>
<evidence type="ECO:0000256" key="9">
    <source>
        <dbReference type="ARBA" id="ARBA00023136"/>
    </source>
</evidence>
<name>A0A848I5V0_9BURK</name>
<dbReference type="InterPro" id="IPR050298">
    <property type="entry name" value="Gram-neg_bact_OMP"/>
</dbReference>
<keyword evidence="4" id="KW-1134">Transmembrane beta strand</keyword>
<accession>A0A848I5V0</accession>
<comment type="subunit">
    <text evidence="2">Homotrimer.</text>
</comment>
<dbReference type="InterPro" id="IPR001702">
    <property type="entry name" value="Porin_Gram-ve"/>
</dbReference>
<dbReference type="GO" id="GO:0015288">
    <property type="term" value="F:porin activity"/>
    <property type="evidence" value="ECO:0007669"/>
    <property type="project" value="UniProtKB-KW"/>
</dbReference>
<dbReference type="PANTHER" id="PTHR34501">
    <property type="entry name" value="PROTEIN YDDL-RELATED"/>
    <property type="match status" value="1"/>
</dbReference>
<evidence type="ECO:0000256" key="3">
    <source>
        <dbReference type="ARBA" id="ARBA00022448"/>
    </source>
</evidence>
<keyword evidence="10" id="KW-0998">Cell outer membrane</keyword>
<evidence type="ECO:0000256" key="8">
    <source>
        <dbReference type="ARBA" id="ARBA00023114"/>
    </source>
</evidence>
<dbReference type="GO" id="GO:0034220">
    <property type="term" value="P:monoatomic ion transmembrane transport"/>
    <property type="evidence" value="ECO:0007669"/>
    <property type="project" value="InterPro"/>
</dbReference>
<keyword evidence="6 11" id="KW-0732">Signal</keyword>
<dbReference type="GO" id="GO:0009279">
    <property type="term" value="C:cell outer membrane"/>
    <property type="evidence" value="ECO:0007669"/>
    <property type="project" value="UniProtKB-SubCell"/>
</dbReference>
<comment type="subcellular location">
    <subcellularLocation>
        <location evidence="1">Cell outer membrane</location>
        <topology evidence="1">Multi-pass membrane protein</topology>
    </subcellularLocation>
</comment>
<dbReference type="Pfam" id="PF13609">
    <property type="entry name" value="Porin_4"/>
    <property type="match status" value="1"/>
</dbReference>
<reference evidence="13 14" key="1">
    <citation type="submission" date="2020-04" db="EMBL/GenBank/DDBJ databases">
        <title>Paraburkholderia sp. RP-4-7 isolated from soil.</title>
        <authorList>
            <person name="Dahal R.H."/>
        </authorList>
    </citation>
    <scope>NUCLEOTIDE SEQUENCE [LARGE SCALE GENOMIC DNA]</scope>
    <source>
        <strain evidence="13 14">RP-4-7</strain>
    </source>
</reference>
<feature type="signal peptide" evidence="11">
    <location>
        <begin position="1"/>
        <end position="23"/>
    </location>
</feature>
<dbReference type="Proteomes" id="UP000544134">
    <property type="component" value="Unassembled WGS sequence"/>
</dbReference>
<evidence type="ECO:0000256" key="11">
    <source>
        <dbReference type="SAM" id="SignalP"/>
    </source>
</evidence>
<proteinExistence type="predicted"/>
<evidence type="ECO:0000256" key="4">
    <source>
        <dbReference type="ARBA" id="ARBA00022452"/>
    </source>
</evidence>
<evidence type="ECO:0000256" key="7">
    <source>
        <dbReference type="ARBA" id="ARBA00023065"/>
    </source>
</evidence>
<keyword evidence="8" id="KW-0626">Porin</keyword>
<evidence type="ECO:0000256" key="10">
    <source>
        <dbReference type="ARBA" id="ARBA00023237"/>
    </source>
</evidence>
<evidence type="ECO:0000256" key="6">
    <source>
        <dbReference type="ARBA" id="ARBA00022729"/>
    </source>
</evidence>
<dbReference type="Gene3D" id="2.40.160.10">
    <property type="entry name" value="Porin"/>
    <property type="match status" value="1"/>
</dbReference>
<dbReference type="InterPro" id="IPR023614">
    <property type="entry name" value="Porin_dom_sf"/>
</dbReference>
<dbReference type="InterPro" id="IPR002299">
    <property type="entry name" value="Porin_Neis"/>
</dbReference>
<keyword evidence="9" id="KW-0472">Membrane</keyword>
<dbReference type="PRINTS" id="PR00182">
    <property type="entry name" value="ECOLNEIPORIN"/>
</dbReference>
<organism evidence="13 14">
    <name type="scientific">Paraburkholderia polaris</name>
    <dbReference type="NCBI Taxonomy" id="2728848"/>
    <lineage>
        <taxon>Bacteria</taxon>
        <taxon>Pseudomonadati</taxon>
        <taxon>Pseudomonadota</taxon>
        <taxon>Betaproteobacteria</taxon>
        <taxon>Burkholderiales</taxon>
        <taxon>Burkholderiaceae</taxon>
        <taxon>Paraburkholderia</taxon>
    </lineage>
</organism>
<evidence type="ECO:0000259" key="12">
    <source>
        <dbReference type="Pfam" id="PF13609"/>
    </source>
</evidence>
<dbReference type="PRINTS" id="PR00184">
    <property type="entry name" value="NEISSPPORIN"/>
</dbReference>
<dbReference type="EMBL" id="JABBGJ010000006">
    <property type="protein sequence ID" value="NML97721.1"/>
    <property type="molecule type" value="Genomic_DNA"/>
</dbReference>
<keyword evidence="5" id="KW-0812">Transmembrane</keyword>
<keyword evidence="3" id="KW-0813">Transport</keyword>
<dbReference type="InterPro" id="IPR033900">
    <property type="entry name" value="Gram_neg_porin_domain"/>
</dbReference>
<dbReference type="GO" id="GO:0046930">
    <property type="term" value="C:pore complex"/>
    <property type="evidence" value="ECO:0007669"/>
    <property type="project" value="UniProtKB-KW"/>
</dbReference>
<keyword evidence="7" id="KW-0406">Ion transport</keyword>